<gene>
    <name evidence="9" type="primary">bglX</name>
    <name evidence="9" type="ORF">ACFFUR_15700</name>
</gene>
<dbReference type="InterPro" id="IPR036962">
    <property type="entry name" value="Glyco_hydro_3_N_sf"/>
</dbReference>
<dbReference type="SMART" id="SM01217">
    <property type="entry name" value="Fn3_like"/>
    <property type="match status" value="1"/>
</dbReference>
<dbReference type="PRINTS" id="PR00133">
    <property type="entry name" value="GLHYDRLASE3"/>
</dbReference>
<evidence type="ECO:0000256" key="5">
    <source>
        <dbReference type="ARBA" id="ARBA00022801"/>
    </source>
</evidence>
<dbReference type="EMBL" id="JBHMEW010000067">
    <property type="protein sequence ID" value="MFB9213260.1"/>
    <property type="molecule type" value="Genomic_DNA"/>
</dbReference>
<dbReference type="InterPro" id="IPR019800">
    <property type="entry name" value="Glyco_hydro_3_AS"/>
</dbReference>
<evidence type="ECO:0000313" key="9">
    <source>
        <dbReference type="EMBL" id="MFB9213260.1"/>
    </source>
</evidence>
<protein>
    <recommendedName>
        <fullName evidence="3">beta-glucosidase</fullName>
        <ecNumber evidence="3">3.2.1.21</ecNumber>
    </recommendedName>
</protein>
<dbReference type="NCBIfam" id="NF011678">
    <property type="entry name" value="PRK15098.1"/>
    <property type="match status" value="1"/>
</dbReference>
<dbReference type="EC" id="3.2.1.21" evidence="3"/>
<dbReference type="PANTHER" id="PTHR30620:SF16">
    <property type="entry name" value="LYSOSOMAL BETA GLUCOSIDASE"/>
    <property type="match status" value="1"/>
</dbReference>
<dbReference type="PANTHER" id="PTHR30620">
    <property type="entry name" value="PERIPLASMIC BETA-GLUCOSIDASE-RELATED"/>
    <property type="match status" value="1"/>
</dbReference>
<dbReference type="Pfam" id="PF01915">
    <property type="entry name" value="Glyco_hydro_3_C"/>
    <property type="match status" value="1"/>
</dbReference>
<dbReference type="RefSeq" id="WP_290248692.1">
    <property type="nucleotide sequence ID" value="NZ_JAUFQT010000001.1"/>
</dbReference>
<keyword evidence="6 7" id="KW-0326">Glycosidase</keyword>
<organism evidence="9 10">
    <name type="scientific">Echinicola jeungdonensis</name>
    <dbReference type="NCBI Taxonomy" id="709343"/>
    <lineage>
        <taxon>Bacteria</taxon>
        <taxon>Pseudomonadati</taxon>
        <taxon>Bacteroidota</taxon>
        <taxon>Cytophagia</taxon>
        <taxon>Cytophagales</taxon>
        <taxon>Cyclobacteriaceae</taxon>
        <taxon>Echinicola</taxon>
    </lineage>
</organism>
<dbReference type="InterPro" id="IPR002772">
    <property type="entry name" value="Glyco_hydro_3_C"/>
</dbReference>
<proteinExistence type="inferred from homology"/>
<sequence length="770" mass="84898">MLKCLNPKKLLIGVIFSIVGLGSCSPPASKESVEDQWTQKADSVLALMTLEEKIGQLNLPAAGDFTTGQAASSNIAEKIKAGKVGGLFNIKTVEKIRDVQQVAVEESRLGIPLLFAMDVIHGYETVFPIPLGLSCSWDLDLIEKSARVAAREASADGIHWTFSPMTDISRDPRWGRVSEGSGEDPYLGAQIAKAMVRGYQGEDLSQPNTILACVKHFALYGAPEAGRDYNTVDMSRQRMYNEYFPPYKAAVEAGVETVMTAFNEVEGIPASGNKWLFTEVLRNQWGFDGFVVTDYTAINEMIAHGMGDLQTVSALALNAGIHMDMVGEGFLTTLQKSLEEGIITEKQIDDACRLILKAKIKLGLFDDPYRYCDLERSKKEVFSNENRQIAREIAAQTFVLLKNQDQILPLKKEGTIALIGPMADNKQNMPGTWSVAARFDESISLKEGIEKAIGDKARIVTAKGANFVENPELESRISVFGKPTYRDDRSEEALIQEALEVASGADVIVAAMGESAEMSGESSSRSNIELPETQRNLLKALVKTGKPVVMVLFTGRPLAINWEKENIPSILNVWFAGSEGGDAISDVLFGDVNPSGKLTSTFPQNTGQIPIYYNHKNTGRPLPEGEWFQKFRSNFLDVSNKPLYPFGYGLSYTTFEYGDINLSSNNLERDQKLTASISLANTGDYDGAEVVQLYIRDLVGTMTRPVKELKGFQKVFLKAGETKTIEFEISPEDLKFYNHNLDYVWEPGEFEIMIGGNSSEVSTGKVNWTK</sequence>
<evidence type="ECO:0000256" key="4">
    <source>
        <dbReference type="ARBA" id="ARBA00022729"/>
    </source>
</evidence>
<dbReference type="InterPro" id="IPR036881">
    <property type="entry name" value="Glyco_hydro_3_C_sf"/>
</dbReference>
<dbReference type="InterPro" id="IPR051915">
    <property type="entry name" value="Cellulose_Degrad_GH3"/>
</dbReference>
<feature type="domain" description="Fibronectin type III-like" evidence="8">
    <location>
        <begin position="689"/>
        <end position="758"/>
    </location>
</feature>
<dbReference type="InterPro" id="IPR026891">
    <property type="entry name" value="Fn3-like"/>
</dbReference>
<dbReference type="Pfam" id="PF00933">
    <property type="entry name" value="Glyco_hydro_3"/>
    <property type="match status" value="1"/>
</dbReference>
<dbReference type="Gene3D" id="3.40.50.1700">
    <property type="entry name" value="Glycoside hydrolase family 3 C-terminal domain"/>
    <property type="match status" value="1"/>
</dbReference>
<evidence type="ECO:0000256" key="6">
    <source>
        <dbReference type="ARBA" id="ARBA00023295"/>
    </source>
</evidence>
<dbReference type="PROSITE" id="PS00775">
    <property type="entry name" value="GLYCOSYL_HYDROL_F3"/>
    <property type="match status" value="1"/>
</dbReference>
<dbReference type="InterPro" id="IPR001764">
    <property type="entry name" value="Glyco_hydro_3_N"/>
</dbReference>
<comment type="caution">
    <text evidence="9">The sequence shown here is derived from an EMBL/GenBank/DDBJ whole genome shotgun (WGS) entry which is preliminary data.</text>
</comment>
<evidence type="ECO:0000256" key="1">
    <source>
        <dbReference type="ARBA" id="ARBA00000448"/>
    </source>
</evidence>
<evidence type="ECO:0000259" key="8">
    <source>
        <dbReference type="SMART" id="SM01217"/>
    </source>
</evidence>
<name>A0ABV5JAU0_9BACT</name>
<evidence type="ECO:0000256" key="2">
    <source>
        <dbReference type="ARBA" id="ARBA00005336"/>
    </source>
</evidence>
<dbReference type="Gene3D" id="2.60.40.10">
    <property type="entry name" value="Immunoglobulins"/>
    <property type="match status" value="1"/>
</dbReference>
<keyword evidence="10" id="KW-1185">Reference proteome</keyword>
<accession>A0ABV5JAU0</accession>
<dbReference type="Gene3D" id="3.20.20.300">
    <property type="entry name" value="Glycoside hydrolase, family 3, N-terminal domain"/>
    <property type="match status" value="1"/>
</dbReference>
<reference evidence="9 10" key="1">
    <citation type="submission" date="2024-09" db="EMBL/GenBank/DDBJ databases">
        <authorList>
            <person name="Sun Q."/>
            <person name="Mori K."/>
        </authorList>
    </citation>
    <scope>NUCLEOTIDE SEQUENCE [LARGE SCALE GENOMIC DNA]</scope>
    <source>
        <strain evidence="9 10">CECT 7682</strain>
    </source>
</reference>
<evidence type="ECO:0000256" key="7">
    <source>
        <dbReference type="RuleBase" id="RU361161"/>
    </source>
</evidence>
<dbReference type="Pfam" id="PF14310">
    <property type="entry name" value="Fn3-like"/>
    <property type="match status" value="1"/>
</dbReference>
<dbReference type="GO" id="GO:0008422">
    <property type="term" value="F:beta-glucosidase activity"/>
    <property type="evidence" value="ECO:0007669"/>
    <property type="project" value="UniProtKB-EC"/>
</dbReference>
<dbReference type="InterPro" id="IPR017853">
    <property type="entry name" value="GH"/>
</dbReference>
<keyword evidence="4" id="KW-0732">Signal</keyword>
<dbReference type="PROSITE" id="PS51257">
    <property type="entry name" value="PROKAR_LIPOPROTEIN"/>
    <property type="match status" value="1"/>
</dbReference>
<dbReference type="InterPro" id="IPR013783">
    <property type="entry name" value="Ig-like_fold"/>
</dbReference>
<comment type="similarity">
    <text evidence="2 7">Belongs to the glycosyl hydrolase 3 family.</text>
</comment>
<dbReference type="SUPFAM" id="SSF51445">
    <property type="entry name" value="(Trans)glycosidases"/>
    <property type="match status" value="1"/>
</dbReference>
<comment type="catalytic activity">
    <reaction evidence="1">
        <text>Hydrolysis of terminal, non-reducing beta-D-glucosyl residues with release of beta-D-glucose.</text>
        <dbReference type="EC" id="3.2.1.21"/>
    </reaction>
</comment>
<dbReference type="Proteomes" id="UP001589654">
    <property type="component" value="Unassembled WGS sequence"/>
</dbReference>
<evidence type="ECO:0000256" key="3">
    <source>
        <dbReference type="ARBA" id="ARBA00012744"/>
    </source>
</evidence>
<evidence type="ECO:0000313" key="10">
    <source>
        <dbReference type="Proteomes" id="UP001589654"/>
    </source>
</evidence>
<dbReference type="SUPFAM" id="SSF52279">
    <property type="entry name" value="Beta-D-glucan exohydrolase, C-terminal domain"/>
    <property type="match status" value="1"/>
</dbReference>
<keyword evidence="5 7" id="KW-0378">Hydrolase</keyword>